<dbReference type="EMBL" id="JACGCM010002330">
    <property type="protein sequence ID" value="KAF6141207.1"/>
    <property type="molecule type" value="Genomic_DNA"/>
</dbReference>
<accession>A0A7J7LEZ8</accession>
<evidence type="ECO:0000256" key="3">
    <source>
        <dbReference type="ARBA" id="ARBA00022679"/>
    </source>
</evidence>
<keyword evidence="7" id="KW-0539">Nucleus</keyword>
<evidence type="ECO:0000256" key="4">
    <source>
        <dbReference type="ARBA" id="ARBA00022691"/>
    </source>
</evidence>
<keyword evidence="6" id="KW-0238">DNA-binding</keyword>
<dbReference type="GO" id="GO:0003677">
    <property type="term" value="F:DNA binding"/>
    <property type="evidence" value="ECO:0007669"/>
    <property type="project" value="UniProtKB-KW"/>
</dbReference>
<comment type="caution">
    <text evidence="9">The sequence shown here is derived from an EMBL/GenBank/DDBJ whole genome shotgun (WGS) entry which is preliminary data.</text>
</comment>
<keyword evidence="2" id="KW-0489">Methyltransferase</keyword>
<keyword evidence="3" id="KW-0808">Transferase</keyword>
<keyword evidence="5" id="KW-0677">Repeat</keyword>
<dbReference type="InterPro" id="IPR029063">
    <property type="entry name" value="SAM-dependent_MTases_sf"/>
</dbReference>
<feature type="non-terminal residue" evidence="9">
    <location>
        <position position="1"/>
    </location>
</feature>
<dbReference type="InterPro" id="IPR030380">
    <property type="entry name" value="SAM_MeTfrase_DRM"/>
</dbReference>
<evidence type="ECO:0000313" key="9">
    <source>
        <dbReference type="EMBL" id="KAF6141207.1"/>
    </source>
</evidence>
<organism evidence="9 10">
    <name type="scientific">Kingdonia uniflora</name>
    <dbReference type="NCBI Taxonomy" id="39325"/>
    <lineage>
        <taxon>Eukaryota</taxon>
        <taxon>Viridiplantae</taxon>
        <taxon>Streptophyta</taxon>
        <taxon>Embryophyta</taxon>
        <taxon>Tracheophyta</taxon>
        <taxon>Spermatophyta</taxon>
        <taxon>Magnoliopsida</taxon>
        <taxon>Ranunculales</taxon>
        <taxon>Circaeasteraceae</taxon>
        <taxon>Kingdonia</taxon>
    </lineage>
</organism>
<evidence type="ECO:0000256" key="1">
    <source>
        <dbReference type="ARBA" id="ARBA00004123"/>
    </source>
</evidence>
<dbReference type="PROSITE" id="PS51680">
    <property type="entry name" value="SAM_MT_DRM"/>
    <property type="match status" value="1"/>
</dbReference>
<evidence type="ECO:0000313" key="10">
    <source>
        <dbReference type="Proteomes" id="UP000541444"/>
    </source>
</evidence>
<comment type="subcellular location">
    <subcellularLocation>
        <location evidence="1">Nucleus</location>
    </subcellularLocation>
</comment>
<gene>
    <name evidence="9" type="ORF">GIB67_036224</name>
</gene>
<keyword evidence="10" id="KW-1185">Reference proteome</keyword>
<dbReference type="GO" id="GO:0005634">
    <property type="term" value="C:nucleus"/>
    <property type="evidence" value="ECO:0007669"/>
    <property type="project" value="UniProtKB-SubCell"/>
</dbReference>
<dbReference type="GO" id="GO:0003886">
    <property type="term" value="F:DNA (cytosine-5-)-methyltransferase activity"/>
    <property type="evidence" value="ECO:0007669"/>
    <property type="project" value="TreeGrafter"/>
</dbReference>
<feature type="domain" description="SAM-dependent MTase DRM-type" evidence="8">
    <location>
        <begin position="1"/>
        <end position="282"/>
    </location>
</feature>
<evidence type="ECO:0000256" key="6">
    <source>
        <dbReference type="ARBA" id="ARBA00023125"/>
    </source>
</evidence>
<sequence length="282" mass="31926">MSTRVSVCPTRPDTEISELMDFISATQMNTTSTDQQETPRRSFYDDQEKVEDMPDKEKTMLHLVKMGFLMDEASLAIEASGPDTEIAELMDFISAARASTTDVDQQEPPCQNIPDEVLPHTRKWWPSWDHRSKLNCLQTCHGSVTTTSKIHNALAIWKDEDPPLRTQKYVLGECRKWNLIWTGKNRVSVLEPHEIELLLSYPINHTRGFSKTDRYRSLGNSFQVDTVALHFSVLKRMFPNGISALSLFSGIGGAEVALDRLGIPLKNVVTVEISEVNNSIFR</sequence>
<name>A0A7J7LEZ8_9MAGN</name>
<dbReference type="GO" id="GO:0032259">
    <property type="term" value="P:methylation"/>
    <property type="evidence" value="ECO:0007669"/>
    <property type="project" value="UniProtKB-KW"/>
</dbReference>
<protein>
    <recommendedName>
        <fullName evidence="8">SAM-dependent MTase DRM-type domain-containing protein</fullName>
    </recommendedName>
</protein>
<evidence type="ECO:0000256" key="5">
    <source>
        <dbReference type="ARBA" id="ARBA00022737"/>
    </source>
</evidence>
<dbReference type="Proteomes" id="UP000541444">
    <property type="component" value="Unassembled WGS sequence"/>
</dbReference>
<dbReference type="InterPro" id="IPR050390">
    <property type="entry name" value="C5-Methyltransferase"/>
</dbReference>
<dbReference type="AlphaFoldDB" id="A0A7J7LEZ8"/>
<keyword evidence="4" id="KW-0949">S-adenosyl-L-methionine</keyword>
<dbReference type="PANTHER" id="PTHR23068:SF25">
    <property type="entry name" value="DNA (CYTOSINE-5)-METHYLTRANSFERASE DRM2"/>
    <property type="match status" value="1"/>
</dbReference>
<evidence type="ECO:0000256" key="7">
    <source>
        <dbReference type="ARBA" id="ARBA00023242"/>
    </source>
</evidence>
<dbReference type="SUPFAM" id="SSF53335">
    <property type="entry name" value="S-adenosyl-L-methionine-dependent methyltransferases"/>
    <property type="match status" value="1"/>
</dbReference>
<dbReference type="OrthoDB" id="687233at2759"/>
<reference evidence="9 10" key="1">
    <citation type="journal article" date="2020" name="IScience">
        <title>Genome Sequencing of the Endangered Kingdonia uniflora (Circaeasteraceae, Ranunculales) Reveals Potential Mechanisms of Evolutionary Specialization.</title>
        <authorList>
            <person name="Sun Y."/>
            <person name="Deng T."/>
            <person name="Zhang A."/>
            <person name="Moore M.J."/>
            <person name="Landis J.B."/>
            <person name="Lin N."/>
            <person name="Zhang H."/>
            <person name="Zhang X."/>
            <person name="Huang J."/>
            <person name="Zhang X."/>
            <person name="Sun H."/>
            <person name="Wang H."/>
        </authorList>
    </citation>
    <scope>NUCLEOTIDE SEQUENCE [LARGE SCALE GENOMIC DNA]</scope>
    <source>
        <strain evidence="9">TB1705</strain>
        <tissue evidence="9">Leaf</tissue>
    </source>
</reference>
<proteinExistence type="predicted"/>
<dbReference type="PANTHER" id="PTHR23068">
    <property type="entry name" value="DNA CYTOSINE-5- -METHYLTRANSFERASE 3-RELATED"/>
    <property type="match status" value="1"/>
</dbReference>
<evidence type="ECO:0000259" key="8">
    <source>
        <dbReference type="PROSITE" id="PS51680"/>
    </source>
</evidence>
<dbReference type="Gene3D" id="3.40.50.150">
    <property type="entry name" value="Vaccinia Virus protein VP39"/>
    <property type="match status" value="1"/>
</dbReference>
<evidence type="ECO:0000256" key="2">
    <source>
        <dbReference type="ARBA" id="ARBA00022603"/>
    </source>
</evidence>